<evidence type="ECO:0000313" key="11">
    <source>
        <dbReference type="EMBL" id="ADN01185.1"/>
    </source>
</evidence>
<dbReference type="HOGENOM" id="CLU_036645_1_0_12"/>
<keyword evidence="7 10" id="KW-0460">Magnesium</keyword>
<dbReference type="NCBIfam" id="TIGR00222">
    <property type="entry name" value="panB"/>
    <property type="match status" value="1"/>
</dbReference>
<dbReference type="PANTHER" id="PTHR20881:SF0">
    <property type="entry name" value="3-METHYL-2-OXOBUTANOATE HYDROXYMETHYLTRANSFERASE"/>
    <property type="match status" value="1"/>
</dbReference>
<dbReference type="eggNOG" id="COG0413">
    <property type="taxonomic scope" value="Bacteria"/>
</dbReference>
<dbReference type="InterPro" id="IPR040442">
    <property type="entry name" value="Pyrv_kinase-like_dom_sf"/>
</dbReference>
<dbReference type="Gene3D" id="3.20.20.60">
    <property type="entry name" value="Phosphoenolpyruvate-binding domains"/>
    <property type="match status" value="1"/>
</dbReference>
<dbReference type="InterPro" id="IPR003700">
    <property type="entry name" value="Pantoate_hydroxy_MeTrfase"/>
</dbReference>
<proteinExistence type="inferred from homology"/>
<dbReference type="AlphaFoldDB" id="E0RNR2"/>
<keyword evidence="7 10" id="KW-0479">Metal-binding</keyword>
<comment type="cofactor">
    <cofactor evidence="7 10">
        <name>Mg(2+)</name>
        <dbReference type="ChEBI" id="CHEBI:18420"/>
    </cofactor>
    <text evidence="7 10">Binds 1 Mg(2+) ion per subunit.</text>
</comment>
<dbReference type="Proteomes" id="UP000001296">
    <property type="component" value="Chromosome"/>
</dbReference>
<feature type="binding site" evidence="7 10">
    <location>
        <position position="153"/>
    </location>
    <ligand>
        <name>Mg(2+)</name>
        <dbReference type="ChEBI" id="CHEBI:18420"/>
    </ligand>
</feature>
<comment type="subcellular location">
    <subcellularLocation>
        <location evidence="7">Cytoplasm</location>
    </subcellularLocation>
</comment>
<dbReference type="FunFam" id="3.20.20.60:FF:000003">
    <property type="entry name" value="3-methyl-2-oxobutanoate hydroxymethyltransferase"/>
    <property type="match status" value="1"/>
</dbReference>
<comment type="subunit">
    <text evidence="3 7">Homodecamer; pentamer of dimers.</text>
</comment>
<dbReference type="PANTHER" id="PTHR20881">
    <property type="entry name" value="3-METHYL-2-OXOBUTANOATE HYDROXYMETHYLTRANSFERASE"/>
    <property type="match status" value="1"/>
</dbReference>
<comment type="catalytic activity">
    <reaction evidence="7">
        <text>(6R)-5,10-methylene-5,6,7,8-tetrahydrofolate + 3-methyl-2-oxobutanoate + H2O = 2-dehydropantoate + (6S)-5,6,7,8-tetrahydrofolate</text>
        <dbReference type="Rhea" id="RHEA:11824"/>
        <dbReference type="ChEBI" id="CHEBI:11561"/>
        <dbReference type="ChEBI" id="CHEBI:11851"/>
        <dbReference type="ChEBI" id="CHEBI:15377"/>
        <dbReference type="ChEBI" id="CHEBI:15636"/>
        <dbReference type="ChEBI" id="CHEBI:57453"/>
        <dbReference type="EC" id="2.1.2.11"/>
    </reaction>
</comment>
<dbReference type="EMBL" id="CP001698">
    <property type="protein sequence ID" value="ADN01185.1"/>
    <property type="molecule type" value="Genomic_DNA"/>
</dbReference>
<dbReference type="KEGG" id="sta:STHERM_c02110"/>
<dbReference type="NCBIfam" id="NF001452">
    <property type="entry name" value="PRK00311.1"/>
    <property type="match status" value="1"/>
</dbReference>
<name>E0RNR2_WINT6</name>
<comment type="similarity">
    <text evidence="2 7">Belongs to the PanB family.</text>
</comment>
<dbReference type="GO" id="GO:0008168">
    <property type="term" value="F:methyltransferase activity"/>
    <property type="evidence" value="ECO:0007669"/>
    <property type="project" value="UniProtKB-KW"/>
</dbReference>
<dbReference type="HAMAP" id="MF_00156">
    <property type="entry name" value="PanB"/>
    <property type="match status" value="1"/>
</dbReference>
<dbReference type="CDD" id="cd06557">
    <property type="entry name" value="KPHMT-like"/>
    <property type="match status" value="1"/>
</dbReference>
<dbReference type="GO" id="GO:0000287">
    <property type="term" value="F:magnesium ion binding"/>
    <property type="evidence" value="ECO:0007669"/>
    <property type="project" value="TreeGrafter"/>
</dbReference>
<keyword evidence="4 7" id="KW-0566">Pantothenate biosynthesis</keyword>
<feature type="binding site" evidence="7 10">
    <location>
        <position position="83"/>
    </location>
    <ligand>
        <name>Mg(2+)</name>
        <dbReference type="ChEBI" id="CHEBI:18420"/>
    </ligand>
</feature>
<evidence type="ECO:0000256" key="4">
    <source>
        <dbReference type="ARBA" id="ARBA00022655"/>
    </source>
</evidence>
<feature type="binding site" evidence="7 9">
    <location>
        <position position="151"/>
    </location>
    <ligand>
        <name>3-methyl-2-oxobutanoate</name>
        <dbReference type="ChEBI" id="CHEBI:11851"/>
    </ligand>
</feature>
<reference key="1">
    <citation type="submission" date="2009-08" db="EMBL/GenBank/DDBJ databases">
        <title>The genome sequence of Spirochaeta thermophila DSM6192.</title>
        <authorList>
            <person name="Angelov A."/>
            <person name="Mientus M."/>
            <person name="Wittenberg S."/>
            <person name="Lehmann R."/>
            <person name="Liesegang H."/>
            <person name="Daniel R."/>
            <person name="Liebl W."/>
        </authorList>
    </citation>
    <scope>NUCLEOTIDE SEQUENCE</scope>
    <source>
        <strain>DSM 6192</strain>
    </source>
</reference>
<protein>
    <recommendedName>
        <fullName evidence="7">3-methyl-2-oxobutanoate hydroxymethyltransferase</fullName>
        <ecNumber evidence="7">2.1.2.11</ecNumber>
    </recommendedName>
    <alternativeName>
        <fullName evidence="7">Ketopantoate hydroxymethyltransferase</fullName>
        <shortName evidence="7">KPHMT</shortName>
    </alternativeName>
</protein>
<evidence type="ECO:0000256" key="7">
    <source>
        <dbReference type="HAMAP-Rule" id="MF_00156"/>
    </source>
</evidence>
<feature type="active site" description="Proton acceptor" evidence="7 8">
    <location>
        <position position="220"/>
    </location>
</feature>
<sequence>MCFVRIVKRDARNIAIPARTGRHDWTEWTLLCYSYGSRRQEVNVRSFLARKRQGKKISMVTCYDASFARVLNETEVDCLLVGDSLAMVIYGYPTTVHATLEMMVRHTEAVRRGAPDKMIIADMPFLSMQQGKAHAVHAAGELIRAGADAVKVEGWKGIEEEIAHLVQAGIPVMGHLGLTPQFYYAFGGFRVQGRDEASRTYILEGAGRLEALGCFGIVLECIPSGLARVVTERISIPTIGIGAGSDTDGQVLVLYDLGGVGLEKPFRFVRRYAEVGLAVKEAVDRFVEDVVEGRFPTREESFEDE</sequence>
<keyword evidence="7" id="KW-0963">Cytoplasm</keyword>
<evidence type="ECO:0000256" key="2">
    <source>
        <dbReference type="ARBA" id="ARBA00008676"/>
    </source>
</evidence>
<accession>E0RNR2</accession>
<reference evidence="11 12" key="2">
    <citation type="journal article" date="2010" name="J. Bacteriol.">
        <title>Genome sequence of the polysaccharide-degrading, thermophilic anaerobe Spirochaeta thermophila DSM 6192.</title>
        <authorList>
            <person name="Angelov A."/>
            <person name="Liebl S."/>
            <person name="Ballschmiter M."/>
            <person name="Bomeke M."/>
            <person name="Lehmann R."/>
            <person name="Liesegang H."/>
            <person name="Daniel R."/>
            <person name="Liebl W."/>
        </authorList>
    </citation>
    <scope>NUCLEOTIDE SEQUENCE [LARGE SCALE GENOMIC DNA]</scope>
    <source>
        <strain evidence="12">ATCC 49972 / DSM 6192 / RI 19.B1</strain>
    </source>
</reference>
<dbReference type="Pfam" id="PF02548">
    <property type="entry name" value="Pantoate_transf"/>
    <property type="match status" value="1"/>
</dbReference>
<keyword evidence="5 7" id="KW-0808">Transferase</keyword>
<keyword evidence="11" id="KW-0489">Methyltransferase</keyword>
<dbReference type="GO" id="GO:0032259">
    <property type="term" value="P:methylation"/>
    <property type="evidence" value="ECO:0007669"/>
    <property type="project" value="UniProtKB-KW"/>
</dbReference>
<evidence type="ECO:0000313" key="12">
    <source>
        <dbReference type="Proteomes" id="UP000001296"/>
    </source>
</evidence>
<dbReference type="PaxDb" id="665571-STHERM_c02110"/>
<dbReference type="GO" id="GO:0003864">
    <property type="term" value="F:3-methyl-2-oxobutanoate hydroxymethyltransferase activity"/>
    <property type="evidence" value="ECO:0007669"/>
    <property type="project" value="UniProtKB-UniRule"/>
</dbReference>
<evidence type="ECO:0000256" key="10">
    <source>
        <dbReference type="PIRSR" id="PIRSR000388-3"/>
    </source>
</evidence>
<dbReference type="UniPathway" id="UPA00028">
    <property type="reaction ID" value="UER00003"/>
</dbReference>
<dbReference type="InterPro" id="IPR015813">
    <property type="entry name" value="Pyrv/PenolPyrv_kinase-like_dom"/>
</dbReference>
<evidence type="ECO:0000256" key="6">
    <source>
        <dbReference type="ARBA" id="ARBA00056497"/>
    </source>
</evidence>
<dbReference type="SUPFAM" id="SSF51621">
    <property type="entry name" value="Phosphoenolpyruvate/pyruvate domain"/>
    <property type="match status" value="1"/>
</dbReference>
<comment type="function">
    <text evidence="6 7">Catalyzes the reversible reaction in which hydroxymethyl group from 5,10-methylenetetrahydrofolate is transferred onto alpha-ketoisovalerate to form ketopantoate.</text>
</comment>
<feature type="binding site" evidence="7 10">
    <location>
        <position position="122"/>
    </location>
    <ligand>
        <name>Mg(2+)</name>
        <dbReference type="ChEBI" id="CHEBI:18420"/>
    </ligand>
</feature>
<feature type="binding site" evidence="7 9">
    <location>
        <position position="122"/>
    </location>
    <ligand>
        <name>3-methyl-2-oxobutanoate</name>
        <dbReference type="ChEBI" id="CHEBI:11851"/>
    </ligand>
</feature>
<comment type="pathway">
    <text evidence="1 7">Cofactor biosynthesis; (R)-pantothenate biosynthesis; (R)-pantoate from 3-methyl-2-oxobutanoate: step 1/2.</text>
</comment>
<evidence type="ECO:0000256" key="3">
    <source>
        <dbReference type="ARBA" id="ARBA00011424"/>
    </source>
</evidence>
<dbReference type="PIRSF" id="PIRSF000388">
    <property type="entry name" value="Pantoate_hydroxy_MeTrfase"/>
    <property type="match status" value="1"/>
</dbReference>
<evidence type="ECO:0000256" key="8">
    <source>
        <dbReference type="PIRSR" id="PIRSR000388-1"/>
    </source>
</evidence>
<evidence type="ECO:0000256" key="5">
    <source>
        <dbReference type="ARBA" id="ARBA00022679"/>
    </source>
</evidence>
<feature type="binding site" evidence="7 9">
    <location>
        <begin position="83"/>
        <end position="84"/>
    </location>
    <ligand>
        <name>3-methyl-2-oxobutanoate</name>
        <dbReference type="ChEBI" id="CHEBI:11851"/>
    </ligand>
</feature>
<evidence type="ECO:0000256" key="9">
    <source>
        <dbReference type="PIRSR" id="PIRSR000388-2"/>
    </source>
</evidence>
<gene>
    <name evidence="7" type="primary">panB</name>
    <name evidence="11" type="ordered locus">STHERM_c02110</name>
</gene>
<dbReference type="GO" id="GO:0005737">
    <property type="term" value="C:cytoplasm"/>
    <property type="evidence" value="ECO:0007669"/>
    <property type="project" value="UniProtKB-SubCell"/>
</dbReference>
<organism evidence="11 12">
    <name type="scientific">Winmispira thermophila (strain ATCC 49972 / DSM 6192 / RI 19.B1)</name>
    <name type="common">Spirochaeta thermophila</name>
    <dbReference type="NCBI Taxonomy" id="665571"/>
    <lineage>
        <taxon>Bacteria</taxon>
        <taxon>Pseudomonadati</taxon>
        <taxon>Spirochaetota</taxon>
        <taxon>Spirochaetia</taxon>
        <taxon>Winmispirales</taxon>
        <taxon>Winmispiraceae</taxon>
        <taxon>Winmispira</taxon>
    </lineage>
</organism>
<dbReference type="EC" id="2.1.2.11" evidence="7"/>
<evidence type="ECO:0000256" key="1">
    <source>
        <dbReference type="ARBA" id="ARBA00005033"/>
    </source>
</evidence>
<dbReference type="GO" id="GO:0015940">
    <property type="term" value="P:pantothenate biosynthetic process"/>
    <property type="evidence" value="ECO:0007669"/>
    <property type="project" value="UniProtKB-UniRule"/>
</dbReference>